<evidence type="ECO:0000313" key="4">
    <source>
        <dbReference type="Proteomes" id="UP000298763"/>
    </source>
</evidence>
<reference evidence="3 4" key="1">
    <citation type="submission" date="2019-05" db="EMBL/GenBank/DDBJ databases">
        <title>Draft Genome Sequences of Six Type Strains of the Genus Massilia.</title>
        <authorList>
            <person name="Miess H."/>
            <person name="Frediansyhah A."/>
            <person name="Gross H."/>
        </authorList>
    </citation>
    <scope>NUCLEOTIDE SEQUENCE [LARGE SCALE GENOMIC DNA]</scope>
    <source>
        <strain evidence="3 4">DSMZ 26121</strain>
    </source>
</reference>
<protein>
    <submittedName>
        <fullName evidence="2">Uncharacterized protein</fullName>
    </submittedName>
</protein>
<name>A0A4P8HXZ9_9BURK</name>
<evidence type="ECO:0000313" key="5">
    <source>
        <dbReference type="Proteomes" id="UP000584325"/>
    </source>
</evidence>
<reference evidence="2 5" key="2">
    <citation type="submission" date="2020-08" db="EMBL/GenBank/DDBJ databases">
        <title>Genomic Encyclopedia of Type Strains, Phase III (KMG-III): the genomes of soil and plant-associated and newly described type strains.</title>
        <authorList>
            <person name="Whitman W."/>
        </authorList>
    </citation>
    <scope>NUCLEOTIDE SEQUENCE [LARGE SCALE GENOMIC DNA]</scope>
    <source>
        <strain evidence="2 5">CECT 7753</strain>
    </source>
</reference>
<dbReference type="EMBL" id="CP040017">
    <property type="protein sequence ID" value="QCP14336.1"/>
    <property type="molecule type" value="Genomic_DNA"/>
</dbReference>
<organism evidence="2 5">
    <name type="scientific">Pseudoduganella umbonata</name>
    <dbReference type="NCBI Taxonomy" id="864828"/>
    <lineage>
        <taxon>Bacteria</taxon>
        <taxon>Pseudomonadati</taxon>
        <taxon>Pseudomonadota</taxon>
        <taxon>Betaproteobacteria</taxon>
        <taxon>Burkholderiales</taxon>
        <taxon>Oxalobacteraceae</taxon>
        <taxon>Telluria group</taxon>
        <taxon>Pseudoduganella</taxon>
    </lineage>
</organism>
<sequence length="61" mass="6564">MSAAQKNDKANDHAADNSENGGHMINEPDIGSGEKSPGEKETEEQIRQIPQHTPTPPKDGK</sequence>
<dbReference type="RefSeq" id="WP_137317106.1">
    <property type="nucleotide sequence ID" value="NZ_CP040017.1"/>
</dbReference>
<dbReference type="Proteomes" id="UP000298763">
    <property type="component" value="Chromosome"/>
</dbReference>
<proteinExistence type="predicted"/>
<feature type="compositionally biased region" description="Basic and acidic residues" evidence="1">
    <location>
        <begin position="36"/>
        <end position="46"/>
    </location>
</feature>
<feature type="region of interest" description="Disordered" evidence="1">
    <location>
        <begin position="1"/>
        <end position="61"/>
    </location>
</feature>
<feature type="compositionally biased region" description="Basic and acidic residues" evidence="1">
    <location>
        <begin position="1"/>
        <end position="16"/>
    </location>
</feature>
<dbReference type="AlphaFoldDB" id="A0A4P8HXZ9"/>
<evidence type="ECO:0000313" key="2">
    <source>
        <dbReference type="EMBL" id="MBB3221858.1"/>
    </source>
</evidence>
<dbReference type="EMBL" id="JACHXS010000004">
    <property type="protein sequence ID" value="MBB3221858.1"/>
    <property type="molecule type" value="Genomic_DNA"/>
</dbReference>
<dbReference type="Proteomes" id="UP000584325">
    <property type="component" value="Unassembled WGS sequence"/>
</dbReference>
<dbReference type="OrthoDB" id="8779484at2"/>
<gene>
    <name evidence="3" type="ORF">FCL38_30905</name>
    <name evidence="2" type="ORF">FHS02_002668</name>
</gene>
<accession>A0A4P8HXZ9</accession>
<keyword evidence="4" id="KW-1185">Reference proteome</keyword>
<evidence type="ECO:0000313" key="3">
    <source>
        <dbReference type="EMBL" id="QCP14336.1"/>
    </source>
</evidence>
<evidence type="ECO:0000256" key="1">
    <source>
        <dbReference type="SAM" id="MobiDB-lite"/>
    </source>
</evidence>